<evidence type="ECO:0000256" key="2">
    <source>
        <dbReference type="ARBA" id="ARBA00023125"/>
    </source>
</evidence>
<keyword evidence="2" id="KW-0238">DNA-binding</keyword>
<evidence type="ECO:0000259" key="4">
    <source>
        <dbReference type="PROSITE" id="PS01124"/>
    </source>
</evidence>
<name>A0A848MD79_PAELE</name>
<dbReference type="InterPro" id="IPR037923">
    <property type="entry name" value="HTH-like"/>
</dbReference>
<keyword evidence="6" id="KW-1185">Reference proteome</keyword>
<evidence type="ECO:0000313" key="6">
    <source>
        <dbReference type="Proteomes" id="UP000565468"/>
    </source>
</evidence>
<gene>
    <name evidence="5" type="ORF">HII30_20830</name>
</gene>
<dbReference type="GO" id="GO:0003700">
    <property type="term" value="F:DNA-binding transcription factor activity"/>
    <property type="evidence" value="ECO:0007669"/>
    <property type="project" value="InterPro"/>
</dbReference>
<dbReference type="Pfam" id="PF12833">
    <property type="entry name" value="HTH_18"/>
    <property type="match status" value="1"/>
</dbReference>
<evidence type="ECO:0000313" key="5">
    <source>
        <dbReference type="EMBL" id="NMO98199.1"/>
    </source>
</evidence>
<dbReference type="SMART" id="SM00342">
    <property type="entry name" value="HTH_ARAC"/>
    <property type="match status" value="1"/>
</dbReference>
<dbReference type="InterPro" id="IPR018062">
    <property type="entry name" value="HTH_AraC-typ_CS"/>
</dbReference>
<dbReference type="InterPro" id="IPR009057">
    <property type="entry name" value="Homeodomain-like_sf"/>
</dbReference>
<dbReference type="EMBL" id="JABBPN010000033">
    <property type="protein sequence ID" value="NMO98199.1"/>
    <property type="molecule type" value="Genomic_DNA"/>
</dbReference>
<dbReference type="PANTHER" id="PTHR43280">
    <property type="entry name" value="ARAC-FAMILY TRANSCRIPTIONAL REGULATOR"/>
    <property type="match status" value="1"/>
</dbReference>
<feature type="domain" description="HTH araC/xylS-type" evidence="4">
    <location>
        <begin position="174"/>
        <end position="272"/>
    </location>
</feature>
<comment type="caution">
    <text evidence="5">The sequence shown here is derived from an EMBL/GenBank/DDBJ whole genome shotgun (WGS) entry which is preliminary data.</text>
</comment>
<dbReference type="SUPFAM" id="SSF46689">
    <property type="entry name" value="Homeodomain-like"/>
    <property type="match status" value="2"/>
</dbReference>
<accession>A0A848MD79</accession>
<dbReference type="InterPro" id="IPR018060">
    <property type="entry name" value="HTH_AraC"/>
</dbReference>
<dbReference type="Pfam" id="PF02311">
    <property type="entry name" value="AraC_binding"/>
    <property type="match status" value="1"/>
</dbReference>
<dbReference type="Gene3D" id="1.10.10.60">
    <property type="entry name" value="Homeodomain-like"/>
    <property type="match status" value="2"/>
</dbReference>
<reference evidence="5 6" key="1">
    <citation type="submission" date="2020-04" db="EMBL/GenBank/DDBJ databases">
        <title>Paenibacillus algicola sp. nov., a novel marine bacterium producing alginate lyase.</title>
        <authorList>
            <person name="Huang H."/>
        </authorList>
    </citation>
    <scope>NUCLEOTIDE SEQUENCE [LARGE SCALE GENOMIC DNA]</scope>
    <source>
        <strain evidence="5 6">L7-75</strain>
    </source>
</reference>
<proteinExistence type="predicted"/>
<dbReference type="AlphaFoldDB" id="A0A848MD79"/>
<dbReference type="SUPFAM" id="SSF51215">
    <property type="entry name" value="Regulatory protein AraC"/>
    <property type="match status" value="1"/>
</dbReference>
<organism evidence="5 6">
    <name type="scientific">Paenibacillus lemnae</name>
    <dbReference type="NCBI Taxonomy" id="1330551"/>
    <lineage>
        <taxon>Bacteria</taxon>
        <taxon>Bacillati</taxon>
        <taxon>Bacillota</taxon>
        <taxon>Bacilli</taxon>
        <taxon>Bacillales</taxon>
        <taxon>Paenibacillaceae</taxon>
        <taxon>Paenibacillus</taxon>
    </lineage>
</organism>
<keyword evidence="3" id="KW-0804">Transcription</keyword>
<protein>
    <submittedName>
        <fullName evidence="5">AraC family transcriptional regulator</fullName>
    </submittedName>
</protein>
<dbReference type="RefSeq" id="WP_169506972.1">
    <property type="nucleotide sequence ID" value="NZ_JABBPN010000033.1"/>
</dbReference>
<dbReference type="InterPro" id="IPR003313">
    <property type="entry name" value="AraC-bd"/>
</dbReference>
<dbReference type="GO" id="GO:0043565">
    <property type="term" value="F:sequence-specific DNA binding"/>
    <property type="evidence" value="ECO:0007669"/>
    <property type="project" value="InterPro"/>
</dbReference>
<keyword evidence="1" id="KW-0805">Transcription regulation</keyword>
<evidence type="ECO:0000256" key="3">
    <source>
        <dbReference type="ARBA" id="ARBA00023163"/>
    </source>
</evidence>
<sequence>MYTVDDLSVRIDWVLLKTTEPFWQDIRHNRSVHSFYWIHKGSGTFLCAGENEAHAVQKGMLFYMEPGLSMSMESSVDDPLQITMVLFQCSITCYENQQWKMPQQLARLNIPFKQQVLGQDALDLDDAFRQMVHSWLPDIPERNLYVCGTLMQILAKLHSPEQVQDPEGPEQAFQRIKRYMQQHYESTFRIGDLARSEGISVSYLRKLFIKHLSVSPKDYLIQIRMQHAERYLIFTRLPVHAIARSCGYRDEFQFSKAFSKHAGQSPLKFRKQTEEQ</sequence>
<dbReference type="PANTHER" id="PTHR43280:SF2">
    <property type="entry name" value="HTH-TYPE TRANSCRIPTIONAL REGULATOR EXSA"/>
    <property type="match status" value="1"/>
</dbReference>
<dbReference type="PROSITE" id="PS01124">
    <property type="entry name" value="HTH_ARAC_FAMILY_2"/>
    <property type="match status" value="1"/>
</dbReference>
<dbReference type="PROSITE" id="PS00041">
    <property type="entry name" value="HTH_ARAC_FAMILY_1"/>
    <property type="match status" value="1"/>
</dbReference>
<dbReference type="Proteomes" id="UP000565468">
    <property type="component" value="Unassembled WGS sequence"/>
</dbReference>
<evidence type="ECO:0000256" key="1">
    <source>
        <dbReference type="ARBA" id="ARBA00023015"/>
    </source>
</evidence>